<dbReference type="AlphaFoldDB" id="A0A6D2CAX0"/>
<keyword evidence="1" id="KW-0732">Signal</keyword>
<proteinExistence type="predicted"/>
<evidence type="ECO:0000313" key="2">
    <source>
        <dbReference type="EMBL" id="TLE04961.1"/>
    </source>
</evidence>
<gene>
    <name evidence="2" type="ORF">LS77_004775</name>
</gene>
<dbReference type="EMBL" id="JRPH02000011">
    <property type="protein sequence ID" value="TLE04961.1"/>
    <property type="molecule type" value="Genomic_DNA"/>
</dbReference>
<evidence type="ECO:0008006" key="4">
    <source>
        <dbReference type="Google" id="ProtNLM"/>
    </source>
</evidence>
<organism evidence="2 3">
    <name type="scientific">Helicobacter bilis</name>
    <dbReference type="NCBI Taxonomy" id="37372"/>
    <lineage>
        <taxon>Bacteria</taxon>
        <taxon>Pseudomonadati</taxon>
        <taxon>Campylobacterota</taxon>
        <taxon>Epsilonproteobacteria</taxon>
        <taxon>Campylobacterales</taxon>
        <taxon>Helicobacteraceae</taxon>
        <taxon>Helicobacter</taxon>
    </lineage>
</organism>
<feature type="chain" id="PRO_5030150972" description="Lipoprotein" evidence="1">
    <location>
        <begin position="26"/>
        <end position="151"/>
    </location>
</feature>
<dbReference type="Proteomes" id="UP000029870">
    <property type="component" value="Unassembled WGS sequence"/>
</dbReference>
<name>A0A6D2CAX0_9HELI</name>
<accession>A0A6D2CAX0</accession>
<comment type="caution">
    <text evidence="2">The sequence shown here is derived from an EMBL/GenBank/DDBJ whole genome shotgun (WGS) entry which is preliminary data.</text>
</comment>
<reference evidence="2 3" key="1">
    <citation type="journal article" date="2014" name="Genome Announc.">
        <title>Draft genome sequences of eight enterohepatic helicobacter species isolated from both laboratory and wild rodents.</title>
        <authorList>
            <person name="Sheh A."/>
            <person name="Shen Z."/>
            <person name="Fox J.G."/>
        </authorList>
    </citation>
    <scope>NUCLEOTIDE SEQUENCE [LARGE SCALE GENOMIC DNA]</scope>
    <source>
        <strain evidence="2 3">Missouri</strain>
    </source>
</reference>
<sequence length="151" mass="17570">MSKQGSIMSRLLISLFFTFFSIALAATKDNKLATDSTNLACFKEQCKGGICIYICNISDIDFNRYIIESSEIEYAYATWLELTKMEYLPQTLPNENYEYTDEQTTIKYAWKTKDRLEIGFYERENLVGSLHIYKSDKFIVIDDGLHSIINY</sequence>
<evidence type="ECO:0000313" key="3">
    <source>
        <dbReference type="Proteomes" id="UP000029870"/>
    </source>
</evidence>
<feature type="signal peptide" evidence="1">
    <location>
        <begin position="1"/>
        <end position="25"/>
    </location>
</feature>
<evidence type="ECO:0000256" key="1">
    <source>
        <dbReference type="SAM" id="SignalP"/>
    </source>
</evidence>
<protein>
    <recommendedName>
        <fullName evidence="4">Lipoprotein</fullName>
    </recommendedName>
</protein>